<name>A0AAN9K1D1_CLITE</name>
<evidence type="ECO:0000313" key="1">
    <source>
        <dbReference type="EMBL" id="KAK7309165.1"/>
    </source>
</evidence>
<dbReference type="Proteomes" id="UP001359559">
    <property type="component" value="Unassembled WGS sequence"/>
</dbReference>
<reference evidence="1 2" key="1">
    <citation type="submission" date="2024-01" db="EMBL/GenBank/DDBJ databases">
        <title>The genomes of 5 underutilized Papilionoideae crops provide insights into root nodulation and disease resistance.</title>
        <authorList>
            <person name="Yuan L."/>
        </authorList>
    </citation>
    <scope>NUCLEOTIDE SEQUENCE [LARGE SCALE GENOMIC DNA]</scope>
    <source>
        <strain evidence="1">LY-2023</strain>
        <tissue evidence="1">Leaf</tissue>
    </source>
</reference>
<dbReference type="EMBL" id="JAYKXN010000002">
    <property type="protein sequence ID" value="KAK7309165.1"/>
    <property type="molecule type" value="Genomic_DNA"/>
</dbReference>
<comment type="caution">
    <text evidence="1">The sequence shown here is derived from an EMBL/GenBank/DDBJ whole genome shotgun (WGS) entry which is preliminary data.</text>
</comment>
<gene>
    <name evidence="1" type="ORF">RJT34_05686</name>
</gene>
<keyword evidence="2" id="KW-1185">Reference proteome</keyword>
<accession>A0AAN9K1D1</accession>
<evidence type="ECO:0000313" key="2">
    <source>
        <dbReference type="Proteomes" id="UP001359559"/>
    </source>
</evidence>
<dbReference type="AlphaFoldDB" id="A0AAN9K1D1"/>
<protein>
    <submittedName>
        <fullName evidence="1">Uncharacterized protein</fullName>
    </submittedName>
</protein>
<proteinExistence type="predicted"/>
<organism evidence="1 2">
    <name type="scientific">Clitoria ternatea</name>
    <name type="common">Butterfly pea</name>
    <dbReference type="NCBI Taxonomy" id="43366"/>
    <lineage>
        <taxon>Eukaryota</taxon>
        <taxon>Viridiplantae</taxon>
        <taxon>Streptophyta</taxon>
        <taxon>Embryophyta</taxon>
        <taxon>Tracheophyta</taxon>
        <taxon>Spermatophyta</taxon>
        <taxon>Magnoliopsida</taxon>
        <taxon>eudicotyledons</taxon>
        <taxon>Gunneridae</taxon>
        <taxon>Pentapetalae</taxon>
        <taxon>rosids</taxon>
        <taxon>fabids</taxon>
        <taxon>Fabales</taxon>
        <taxon>Fabaceae</taxon>
        <taxon>Papilionoideae</taxon>
        <taxon>50 kb inversion clade</taxon>
        <taxon>NPAAA clade</taxon>
        <taxon>indigoferoid/millettioid clade</taxon>
        <taxon>Phaseoleae</taxon>
        <taxon>Clitoria</taxon>
    </lineage>
</organism>
<sequence length="74" mass="8565">MILRVNIKIHIRFYIMLPKGSALDISPKLYKQNMALAYVKPFNSYPDGPQDNNPGFNSASNWKRYKVTNYSIVI</sequence>